<dbReference type="InterPro" id="IPR037925">
    <property type="entry name" value="FlgE/F/G-like"/>
</dbReference>
<comment type="caution">
    <text evidence="10">The sequence shown here is derived from an EMBL/GenBank/DDBJ whole genome shotgun (WGS) entry which is preliminary data.</text>
</comment>
<dbReference type="Gene3D" id="2.60.98.20">
    <property type="entry name" value="Flagellar hook protein FlgE"/>
    <property type="match status" value="1"/>
</dbReference>
<evidence type="ECO:0000259" key="8">
    <source>
        <dbReference type="Pfam" id="PF07559"/>
    </source>
</evidence>
<dbReference type="InterPro" id="IPR001444">
    <property type="entry name" value="Flag_bb_rod_N"/>
</dbReference>
<dbReference type="InterPro" id="IPR010930">
    <property type="entry name" value="Flg_bb/hook_C_dom"/>
</dbReference>
<dbReference type="InterPro" id="IPR037058">
    <property type="entry name" value="Falgellar_hook_FlgE_sf"/>
</dbReference>
<evidence type="ECO:0000259" key="7">
    <source>
        <dbReference type="Pfam" id="PF06429"/>
    </source>
</evidence>
<keyword evidence="10" id="KW-0969">Cilium</keyword>
<dbReference type="Pfam" id="PF22692">
    <property type="entry name" value="LlgE_F_G_D1"/>
    <property type="match status" value="1"/>
</dbReference>
<feature type="domain" description="Flagellar hook protein FlgE/F/G-like D1" evidence="9">
    <location>
        <begin position="85"/>
        <end position="128"/>
    </location>
</feature>
<dbReference type="Pfam" id="PF00460">
    <property type="entry name" value="Flg_bb_rod"/>
    <property type="match status" value="1"/>
</dbReference>
<keyword evidence="10" id="KW-0966">Cell projection</keyword>
<dbReference type="InterPro" id="IPR053967">
    <property type="entry name" value="LlgE_F_G-like_D1"/>
</dbReference>
<evidence type="ECO:0000256" key="5">
    <source>
        <dbReference type="RuleBase" id="RU362116"/>
    </source>
</evidence>
<feature type="domain" description="Flagellar basal-body/hook protein C-terminal" evidence="7">
    <location>
        <begin position="396"/>
        <end position="440"/>
    </location>
</feature>
<dbReference type="PANTHER" id="PTHR30435">
    <property type="entry name" value="FLAGELLAR PROTEIN"/>
    <property type="match status" value="1"/>
</dbReference>
<keyword evidence="10" id="KW-0282">Flagellum</keyword>
<evidence type="ECO:0000259" key="6">
    <source>
        <dbReference type="Pfam" id="PF00460"/>
    </source>
</evidence>
<evidence type="ECO:0000256" key="4">
    <source>
        <dbReference type="ARBA" id="ARBA00023143"/>
    </source>
</evidence>
<keyword evidence="11" id="KW-1185">Reference proteome</keyword>
<evidence type="ECO:0000259" key="9">
    <source>
        <dbReference type="Pfam" id="PF22692"/>
    </source>
</evidence>
<comment type="subcellular location">
    <subcellularLocation>
        <location evidence="1 5">Bacterial flagellum basal body</location>
    </subcellularLocation>
</comment>
<feature type="domain" description="Flagellar hook protein FlgE D2" evidence="8">
    <location>
        <begin position="163"/>
        <end position="323"/>
    </location>
</feature>
<dbReference type="InterPro" id="IPR020013">
    <property type="entry name" value="Flagellar_FlgE/F/G"/>
</dbReference>
<evidence type="ECO:0000313" key="10">
    <source>
        <dbReference type="EMBL" id="TWH64988.1"/>
    </source>
</evidence>
<evidence type="ECO:0000256" key="3">
    <source>
        <dbReference type="ARBA" id="ARBA00019015"/>
    </source>
</evidence>
<dbReference type="GO" id="GO:0009424">
    <property type="term" value="C:bacterial-type flagellum hook"/>
    <property type="evidence" value="ECO:0007669"/>
    <property type="project" value="TreeGrafter"/>
</dbReference>
<dbReference type="Pfam" id="PF06429">
    <property type="entry name" value="Flg_bbr_C"/>
    <property type="match status" value="1"/>
</dbReference>
<dbReference type="RefSeq" id="WP_144571633.1">
    <property type="nucleotide sequence ID" value="NZ_VLKG01000006.1"/>
</dbReference>
<dbReference type="Pfam" id="PF07559">
    <property type="entry name" value="FlgE_D2"/>
    <property type="match status" value="1"/>
</dbReference>
<evidence type="ECO:0000313" key="11">
    <source>
        <dbReference type="Proteomes" id="UP000319627"/>
    </source>
</evidence>
<dbReference type="GO" id="GO:0005829">
    <property type="term" value="C:cytosol"/>
    <property type="evidence" value="ECO:0007669"/>
    <property type="project" value="TreeGrafter"/>
</dbReference>
<feature type="domain" description="Flagellar basal body rod protein N-terminal" evidence="6">
    <location>
        <begin position="3"/>
        <end position="33"/>
    </location>
</feature>
<proteinExistence type="inferred from homology"/>
<name>A0A562I2R9_9GAMM</name>
<dbReference type="EMBL" id="VLKG01000006">
    <property type="protein sequence ID" value="TWH64988.1"/>
    <property type="molecule type" value="Genomic_DNA"/>
</dbReference>
<keyword evidence="4 5" id="KW-0975">Bacterial flagellum</keyword>
<evidence type="ECO:0000256" key="1">
    <source>
        <dbReference type="ARBA" id="ARBA00004117"/>
    </source>
</evidence>
<dbReference type="PANTHER" id="PTHR30435:SF1">
    <property type="entry name" value="FLAGELLAR HOOK PROTEIN FLGE"/>
    <property type="match status" value="1"/>
</dbReference>
<dbReference type="NCBIfam" id="NF004238">
    <property type="entry name" value="PRK05682.1-1"/>
    <property type="match status" value="1"/>
</dbReference>
<gene>
    <name evidence="10" type="ORF">LX59_01930</name>
</gene>
<dbReference type="GO" id="GO:0009425">
    <property type="term" value="C:bacterial-type flagellum basal body"/>
    <property type="evidence" value="ECO:0007669"/>
    <property type="project" value="UniProtKB-SubCell"/>
</dbReference>
<dbReference type="SUPFAM" id="SSF117143">
    <property type="entry name" value="Flagellar hook protein flgE"/>
    <property type="match status" value="1"/>
</dbReference>
<comment type="similarity">
    <text evidence="2 5">Belongs to the flagella basal body rod proteins family.</text>
</comment>
<dbReference type="AlphaFoldDB" id="A0A562I2R9"/>
<reference evidence="10 11" key="1">
    <citation type="submission" date="2019-07" db="EMBL/GenBank/DDBJ databases">
        <title>Genomic Encyclopedia of Type Strains, Phase I: the one thousand microbial genomes (KMG-I) project.</title>
        <authorList>
            <person name="Kyrpides N."/>
        </authorList>
    </citation>
    <scope>NUCLEOTIDE SEQUENCE [LARGE SCALE GENOMIC DNA]</scope>
    <source>
        <strain evidence="10 11">DSM 375</strain>
    </source>
</reference>
<dbReference type="Proteomes" id="UP000319627">
    <property type="component" value="Unassembled WGS sequence"/>
</dbReference>
<evidence type="ECO:0000256" key="2">
    <source>
        <dbReference type="ARBA" id="ARBA00009677"/>
    </source>
</evidence>
<accession>A0A562I2R9</accession>
<dbReference type="GO" id="GO:0071978">
    <property type="term" value="P:bacterial-type flagellum-dependent swarming motility"/>
    <property type="evidence" value="ECO:0007669"/>
    <property type="project" value="TreeGrafter"/>
</dbReference>
<sequence length="442" mass="46619">MSFNIALSGMRAANKELDVTGNNIANVGTVGFKQSRAEFADAYASSFLGTGSSSTQKSSGVRLSTVSQLFNQGNISSTDNALDLAINGSGFFQVSNNGVMGYTRAGYFGLDNQGYIITNQNHNLQGYTVDAAGNLQNGVIGNLQIVTDGLAPKPTSSINQVFNLNSSMSAPTVTPFSADDPASYNSSTSVNMYDSQGNVHVMRQYFVKTSSNTWDMHILIDGRNPGDPTATTPYTLSMDFSTNGGLNTITSASTGITIDPDTNMVNLTNWTPAAETNALDANGNKIWAANGAVANPAGVSMNFTEAAQFATTFSVDSLSQDGYGASAFSGLEIDSDGMIYSRYTNGQLKVQGQVILSDFINPQGLTPLGDSLWAESMDSGQPVRNPPGFGTLGAIQSAALEDSNVDLSEQLVDLIVAQRNYQANAKTIETESSITQTIIGLR</sequence>
<organism evidence="10 11">
    <name type="scientific">Azomonas agilis</name>
    <dbReference type="NCBI Taxonomy" id="116849"/>
    <lineage>
        <taxon>Bacteria</taxon>
        <taxon>Pseudomonadati</taxon>
        <taxon>Pseudomonadota</taxon>
        <taxon>Gammaproteobacteria</taxon>
        <taxon>Pseudomonadales</taxon>
        <taxon>Pseudomonadaceae</taxon>
        <taxon>Azomonas</taxon>
    </lineage>
</organism>
<dbReference type="OrthoDB" id="8578401at2"/>
<dbReference type="NCBIfam" id="TIGR03506">
    <property type="entry name" value="FlgEFG_subfam"/>
    <property type="match status" value="1"/>
</dbReference>
<protein>
    <recommendedName>
        <fullName evidence="3 5">Flagellar hook protein FlgE</fullName>
    </recommendedName>
</protein>
<comment type="function">
    <text evidence="5">A flexible structure which links the flagellar filament to the drive apparatus in the basal body.</text>
</comment>
<dbReference type="InterPro" id="IPR011491">
    <property type="entry name" value="FlgE_D2"/>
</dbReference>